<dbReference type="EMBL" id="FJOG01000046">
    <property type="protein sequence ID" value="CZR67651.1"/>
    <property type="molecule type" value="Genomic_DNA"/>
</dbReference>
<reference evidence="1 2" key="1">
    <citation type="submission" date="2016-03" db="EMBL/GenBank/DDBJ databases">
        <authorList>
            <person name="Ploux O."/>
        </authorList>
    </citation>
    <scope>NUCLEOTIDE SEQUENCE [LARGE SCALE GENOMIC DNA]</scope>
    <source>
        <strain evidence="1 2">UAMH 11012</strain>
    </source>
</reference>
<dbReference type="OrthoDB" id="4156714at2759"/>
<organism evidence="1 2">
    <name type="scientific">Phialocephala subalpina</name>
    <dbReference type="NCBI Taxonomy" id="576137"/>
    <lineage>
        <taxon>Eukaryota</taxon>
        <taxon>Fungi</taxon>
        <taxon>Dikarya</taxon>
        <taxon>Ascomycota</taxon>
        <taxon>Pezizomycotina</taxon>
        <taxon>Leotiomycetes</taxon>
        <taxon>Helotiales</taxon>
        <taxon>Mollisiaceae</taxon>
        <taxon>Phialocephala</taxon>
        <taxon>Phialocephala fortinii species complex</taxon>
    </lineage>
</organism>
<dbReference type="Proteomes" id="UP000184330">
    <property type="component" value="Unassembled WGS sequence"/>
</dbReference>
<keyword evidence="2" id="KW-1185">Reference proteome</keyword>
<sequence>MAEPLDLRDQRIKDLEGLLSNSKAEKERLEWRLRNPPAPGLWQPGKSQEYCREELNTINTSLAEWANDFAATTAAPWQNLPARGGSFPSFVQNIFARPFFCAPNHRISPLGGELSWMYIEPLKGDKVAAHKWRYETLRCLSPLDDQKLHTQTRTLLNQAAKDEVDLFLGSAISCLLNTNRKNEYHRRLVEIFETASWRAYDIWCERAYIRCTPLKEFSEMTFGGGGERWPADYLEKLKQMLDMVKSDGELLCTRPWVELVDTVVEENAEGVKQEHEDCIHLSAPFYVEL</sequence>
<gene>
    <name evidence="1" type="ORF">PAC_17550</name>
</gene>
<accession>A0A1L7XRG4</accession>
<name>A0A1L7XRG4_9HELO</name>
<protein>
    <submittedName>
        <fullName evidence="1">Uncharacterized protein</fullName>
    </submittedName>
</protein>
<proteinExistence type="predicted"/>
<dbReference type="AlphaFoldDB" id="A0A1L7XRG4"/>
<evidence type="ECO:0000313" key="2">
    <source>
        <dbReference type="Proteomes" id="UP000184330"/>
    </source>
</evidence>
<evidence type="ECO:0000313" key="1">
    <source>
        <dbReference type="EMBL" id="CZR67651.1"/>
    </source>
</evidence>